<dbReference type="EMBL" id="RQFU01000005">
    <property type="protein sequence ID" value="TGL23953.1"/>
    <property type="molecule type" value="Genomic_DNA"/>
</dbReference>
<dbReference type="InterPro" id="IPR032710">
    <property type="entry name" value="NTF2-like_dom_sf"/>
</dbReference>
<evidence type="ECO:0000256" key="2">
    <source>
        <dbReference type="SAM" id="Phobius"/>
    </source>
</evidence>
<evidence type="ECO:0000256" key="1">
    <source>
        <dbReference type="SAM" id="MobiDB-lite"/>
    </source>
</evidence>
<name>A0ABY2M766_9LEPT</name>
<keyword evidence="2" id="KW-0472">Membrane</keyword>
<feature type="region of interest" description="Disordered" evidence="1">
    <location>
        <begin position="24"/>
        <end position="76"/>
    </location>
</feature>
<feature type="region of interest" description="Disordered" evidence="1">
    <location>
        <begin position="257"/>
        <end position="281"/>
    </location>
</feature>
<keyword evidence="2" id="KW-1133">Transmembrane helix</keyword>
<keyword evidence="2" id="KW-0812">Transmembrane</keyword>
<protein>
    <submittedName>
        <fullName evidence="3">Transport protein</fullName>
    </submittedName>
</protein>
<dbReference type="RefSeq" id="WP_135633120.1">
    <property type="nucleotide sequence ID" value="NZ_RQFU01000005.1"/>
</dbReference>
<dbReference type="SUPFAM" id="SSF54427">
    <property type="entry name" value="NTF2-like"/>
    <property type="match status" value="1"/>
</dbReference>
<keyword evidence="4" id="KW-1185">Reference proteome</keyword>
<evidence type="ECO:0000313" key="4">
    <source>
        <dbReference type="Proteomes" id="UP000298200"/>
    </source>
</evidence>
<feature type="transmembrane region" description="Helical" evidence="2">
    <location>
        <begin position="512"/>
        <end position="533"/>
    </location>
</feature>
<dbReference type="Gene3D" id="3.10.450.240">
    <property type="match status" value="1"/>
</dbReference>
<comment type="caution">
    <text evidence="3">The sequence shown here is derived from an EMBL/GenBank/DDBJ whole genome shotgun (WGS) entry which is preliminary data.</text>
</comment>
<dbReference type="Proteomes" id="UP000298200">
    <property type="component" value="Unassembled WGS sequence"/>
</dbReference>
<organism evidence="3 4">
    <name type="scientific">Leptospira yanagawae</name>
    <dbReference type="NCBI Taxonomy" id="293069"/>
    <lineage>
        <taxon>Bacteria</taxon>
        <taxon>Pseudomonadati</taxon>
        <taxon>Spirochaetota</taxon>
        <taxon>Spirochaetia</taxon>
        <taxon>Leptospirales</taxon>
        <taxon>Leptospiraceae</taxon>
        <taxon>Leptospira</taxon>
    </lineage>
</organism>
<sequence length="904" mass="103348">MRNIFTLLSLLVFWMNTLEARPGMGNSYRSSSSSSSSSRSSYSSYKPSSSSSSSSSNSKNSAHSYSSSSGPEPTSYFETKNHSISIHFHEDGSADVKESFQLQKDQSKIGIRRPSILIQKESEISDLVVFPETIYSSHNAGKLTLFWSNEGQNPEMDISISYKIKEAIVPLGKRSVVNWRLSKTNHTSEPFQFDLRWDPNSFSKNLRIQKEVFNSSLLEYERINIPVSFQDFHFQYQAKEKEESTDLIVIDVSNDSQSVSSGQKNSTFQYTDSEPISNSHDSSYTLDETVTLKSNVTHFYQSNVQISNKNPNLDALQFQLGLNRFRDSGESSWNQFWTPAFQISYGFEGLTTYFWHLFSVSLSEASEGPNEKKNYGFSFHTLGEASNRLANGIERWIRITKLEKRENLELQSFSLRVLCEDTCDPNLTQLELVLTACDYCSDLIDQSSLILPIEPKWESDGFTILWEDPLPSHYTISIRMREQNKEITYNPFLIYYAVLNAFMFSPGSGNHMGHLVTIGIFTCVSGLIGFFGLDRFKKKKKEKQSYKSIISEIRKYDNNFDFLLFKEKVTTITEKTVLAWDQGNMEPVRNFLSAAVYQRFSIQLQLMRLVDGEINRMKGFSVLSVQIIDFIIESDYLTLHLKLKCKTKDNTFPKQTPELEIQKSLDHTKFSTYEEIHSYTRKLNTITKPKIDLIHDLCPSCGATAKYSHHTNKCEYCGGIFNSGEADWVLTEITQTVEWNSAKNPKLQSLPKNVATQILEDRAATIFWKYLHFQSIENSQILKRETASAIDTDLGDSRKEPMHSPVVGSCHLVKYENEITPQMTCEVRWSVARKKGLLPEHRRSHISLVLPKERAKTLGFSEYSCENCGAPFPEVDVSECSFCRKPIPKTVSDWLFQSIKMVSL</sequence>
<gene>
    <name evidence="3" type="ORF">EHQ46_02135</name>
</gene>
<reference evidence="4" key="1">
    <citation type="journal article" date="2019" name="PLoS Negl. Trop. Dis.">
        <title>Revisiting the worldwide diversity of Leptospira species in the environment.</title>
        <authorList>
            <person name="Vincent A.T."/>
            <person name="Schiettekatte O."/>
            <person name="Bourhy P."/>
            <person name="Veyrier F.J."/>
            <person name="Picardeau M."/>
        </authorList>
    </citation>
    <scope>NUCLEOTIDE SEQUENCE [LARGE SCALE GENOMIC DNA]</scope>
    <source>
        <strain evidence="4">201800272</strain>
    </source>
</reference>
<accession>A0ABY2M766</accession>
<evidence type="ECO:0000313" key="3">
    <source>
        <dbReference type="EMBL" id="TGL23953.1"/>
    </source>
</evidence>
<proteinExistence type="predicted"/>
<feature type="compositionally biased region" description="Low complexity" evidence="1">
    <location>
        <begin position="27"/>
        <end position="69"/>
    </location>
</feature>